<evidence type="ECO:0000313" key="5">
    <source>
        <dbReference type="Proteomes" id="UP000321181"/>
    </source>
</evidence>
<feature type="transmembrane region" description="Helical" evidence="2">
    <location>
        <begin position="180"/>
        <end position="203"/>
    </location>
</feature>
<dbReference type="InterPro" id="IPR003675">
    <property type="entry name" value="Rce1/LyrA-like_dom"/>
</dbReference>
<gene>
    <name evidence="4" type="ORF">CAE01nite_30510</name>
</gene>
<feature type="transmembrane region" description="Helical" evidence="2">
    <location>
        <begin position="274"/>
        <end position="293"/>
    </location>
</feature>
<feature type="transmembrane region" description="Helical" evidence="2">
    <location>
        <begin position="125"/>
        <end position="148"/>
    </location>
</feature>
<keyword evidence="5" id="KW-1185">Reference proteome</keyword>
<evidence type="ECO:0000313" key="4">
    <source>
        <dbReference type="EMBL" id="GEO35326.1"/>
    </source>
</evidence>
<dbReference type="Pfam" id="PF02517">
    <property type="entry name" value="Rce1-like"/>
    <property type="match status" value="1"/>
</dbReference>
<dbReference type="GO" id="GO:0004175">
    <property type="term" value="F:endopeptidase activity"/>
    <property type="evidence" value="ECO:0007669"/>
    <property type="project" value="UniProtKB-ARBA"/>
</dbReference>
<dbReference type="AlphaFoldDB" id="A0A512DFY7"/>
<dbReference type="GO" id="GO:0080120">
    <property type="term" value="P:CAAX-box protein maturation"/>
    <property type="evidence" value="ECO:0007669"/>
    <property type="project" value="UniProtKB-ARBA"/>
</dbReference>
<proteinExistence type="predicted"/>
<evidence type="ECO:0000256" key="2">
    <source>
        <dbReference type="SAM" id="Phobius"/>
    </source>
</evidence>
<dbReference type="OrthoDB" id="4772204at2"/>
<protein>
    <recommendedName>
        <fullName evidence="3">CAAX prenyl protease 2/Lysostaphin resistance protein A-like domain-containing protein</fullName>
    </recommendedName>
</protein>
<keyword evidence="2" id="KW-0472">Membrane</keyword>
<feature type="transmembrane region" description="Helical" evidence="2">
    <location>
        <begin position="100"/>
        <end position="119"/>
    </location>
</feature>
<feature type="transmembrane region" description="Helical" evidence="2">
    <location>
        <begin position="300"/>
        <end position="319"/>
    </location>
</feature>
<feature type="transmembrane region" description="Helical" evidence="2">
    <location>
        <begin position="70"/>
        <end position="88"/>
    </location>
</feature>
<name>A0A512DFY7_9CELL</name>
<organism evidence="4 5">
    <name type="scientific">Cellulomonas aerilata</name>
    <dbReference type="NCBI Taxonomy" id="515326"/>
    <lineage>
        <taxon>Bacteria</taxon>
        <taxon>Bacillati</taxon>
        <taxon>Actinomycetota</taxon>
        <taxon>Actinomycetes</taxon>
        <taxon>Micrococcales</taxon>
        <taxon>Cellulomonadaceae</taxon>
        <taxon>Cellulomonas</taxon>
    </lineage>
</organism>
<evidence type="ECO:0000259" key="3">
    <source>
        <dbReference type="Pfam" id="PF02517"/>
    </source>
</evidence>
<evidence type="ECO:0000256" key="1">
    <source>
        <dbReference type="SAM" id="MobiDB-lite"/>
    </source>
</evidence>
<dbReference type="Proteomes" id="UP000321181">
    <property type="component" value="Unassembled WGS sequence"/>
</dbReference>
<comment type="caution">
    <text evidence="4">The sequence shown here is derived from an EMBL/GenBank/DDBJ whole genome shotgun (WGS) entry which is preliminary data.</text>
</comment>
<reference evidence="4 5" key="1">
    <citation type="submission" date="2019-07" db="EMBL/GenBank/DDBJ databases">
        <title>Whole genome shotgun sequence of Cellulomonas aerilata NBRC 106308.</title>
        <authorList>
            <person name="Hosoyama A."/>
            <person name="Uohara A."/>
            <person name="Ohji S."/>
            <person name="Ichikawa N."/>
        </authorList>
    </citation>
    <scope>NUCLEOTIDE SEQUENCE [LARGE SCALE GENOMIC DNA]</scope>
    <source>
        <strain evidence="4 5">NBRC 106308</strain>
    </source>
</reference>
<feature type="domain" description="CAAX prenyl protease 2/Lysostaphin resistance protein A-like" evidence="3">
    <location>
        <begin position="219"/>
        <end position="310"/>
    </location>
</feature>
<dbReference type="EMBL" id="BJYY01000019">
    <property type="protein sequence ID" value="GEO35326.1"/>
    <property type="molecule type" value="Genomic_DNA"/>
</dbReference>
<keyword evidence="2" id="KW-0812">Transmembrane</keyword>
<accession>A0A512DFY7</accession>
<feature type="transmembrane region" description="Helical" evidence="2">
    <location>
        <begin position="244"/>
        <end position="268"/>
    </location>
</feature>
<sequence>MHPHPGPLPTVQRGAGEPPHTENRGTTGRPDLAERRDGRVVAAAWVLTVVLSGLPMIVLAAVAGRPPASLSVWVLLGVIPLVAVAWIWPPSRPLRSYSVVMLAAFCVGYVLQPVLAASLRGAGPVLIQLLVSRTVVVLLALVLAASLVKGLGLTRHQAFVAPGDLTARTRLRWPGTQRRVSWAVVATSAALVIFALVAAAGSPASGLGATPLRDVLPWTPVILACAAFNAFGEEVIYRSGPLATVVGVVGPTQAVLLTSLWFGLAHYVGSVPDGLGGVVASGGLALLLGRAMLATRGVAWPWLVHVAIDTAVFVSIALATV</sequence>
<feature type="region of interest" description="Disordered" evidence="1">
    <location>
        <begin position="1"/>
        <end position="33"/>
    </location>
</feature>
<keyword evidence="2" id="KW-1133">Transmembrane helix</keyword>
<feature type="transmembrane region" description="Helical" evidence="2">
    <location>
        <begin position="40"/>
        <end position="64"/>
    </location>
</feature>
<feature type="transmembrane region" description="Helical" evidence="2">
    <location>
        <begin position="215"/>
        <end position="232"/>
    </location>
</feature>